<dbReference type="GO" id="GO:0000287">
    <property type="term" value="F:magnesium ion binding"/>
    <property type="evidence" value="ECO:0007669"/>
    <property type="project" value="InterPro"/>
</dbReference>
<accession>A0A1Z1ML43</accession>
<comment type="cofactor">
    <cofactor evidence="1">
        <name>Mg(2+)</name>
        <dbReference type="ChEBI" id="CHEBI:18420"/>
    </cofactor>
</comment>
<sequence length="690" mass="82563">MKFSWNILNYFINLNSINFKDFTNKLILSGFEIEEIENQLTTKDKIINLDITANRKDIHCIFNMAKEISIVCNLPLKIPILNTNSKYNNKIKRKNNFITKSNVIRYIQINTIHSITNDESPIWLKNHLQSYDIKSSYLLHDIQSYIKLKWGHEFFIYDIKENNSKIINTNLLKIQKYKEDNKKEKILYINKELINFNNYHIFKEKKFNYKTRNIILCFICYKEKSKVIKNLEENLENAHYETIQMIQTFSKGIINVSHKYFNDNKNLSFKYELELKQDYIKKILGPIRIKNKKFLSNKQIFYSLKQLKIEPKYIKKHKNFRVLIPEYRNKDIYRNIDLIEEIGRIYGFNNFLNKIPKYNQKGKISSRSFYIKKIRNTLKILGFNEVINSSLTNKIINNDIINIYNPLTKEHKFLRTNIINNLIKNYQNNNKQKNTRTEIFEIGQIFYRESNNKYIEETHLGILTKNKGFIKENWSNSSKSITLFHIKGIFEIFFQKLSCNIIWENLDLRNYKSNLKQIGKILNQKKVIEIYNKNNRNLIGIFGELNYRLNDIKYKGSNNTYILELNLNELIKTIEFNKHLKYNIRSDSIYPSVIRDISINITKEQKVCEIEKLIKEQNNEFLESIELINAYEYNKNNNINKGNKSICLRIIYRSKNKTLNTKDIKKVDENIEKILNKFKLLQSSNIKSKS</sequence>
<dbReference type="GO" id="GO:0004826">
    <property type="term" value="F:phenylalanine-tRNA ligase activity"/>
    <property type="evidence" value="ECO:0007669"/>
    <property type="project" value="UniProtKB-EC"/>
</dbReference>
<evidence type="ECO:0000259" key="10">
    <source>
        <dbReference type="PROSITE" id="PS51447"/>
    </source>
</evidence>
<evidence type="ECO:0000256" key="8">
    <source>
        <dbReference type="ARBA" id="ARBA00022917"/>
    </source>
</evidence>
<dbReference type="InterPro" id="IPR045060">
    <property type="entry name" value="Phe-tRNA-ligase_IIc_bsu"/>
</dbReference>
<evidence type="ECO:0000259" key="11">
    <source>
        <dbReference type="PROSITE" id="PS51483"/>
    </source>
</evidence>
<dbReference type="Pfam" id="PF03484">
    <property type="entry name" value="B5"/>
    <property type="match status" value="1"/>
</dbReference>
<keyword evidence="8" id="KW-0648">Protein biosynthesis</keyword>
<evidence type="ECO:0000256" key="7">
    <source>
        <dbReference type="ARBA" id="ARBA00022842"/>
    </source>
</evidence>
<dbReference type="PANTHER" id="PTHR10947">
    <property type="entry name" value="PHENYLALANYL-TRNA SYNTHETASE BETA CHAIN AND LEUCINE-RICH REPEAT-CONTAINING PROTEIN 47"/>
    <property type="match status" value="1"/>
</dbReference>
<dbReference type="GO" id="GO:0006432">
    <property type="term" value="P:phenylalanyl-tRNA aminoacylation"/>
    <property type="evidence" value="ECO:0007669"/>
    <property type="project" value="InterPro"/>
</dbReference>
<dbReference type="EMBL" id="MF101442">
    <property type="protein sequence ID" value="ARW66515.1"/>
    <property type="molecule type" value="Genomic_DNA"/>
</dbReference>
<dbReference type="Gene3D" id="3.30.56.10">
    <property type="match status" value="2"/>
</dbReference>
<evidence type="ECO:0000256" key="3">
    <source>
        <dbReference type="ARBA" id="ARBA00022598"/>
    </source>
</evidence>
<evidence type="ECO:0000256" key="2">
    <source>
        <dbReference type="ARBA" id="ARBA00012814"/>
    </source>
</evidence>
<dbReference type="InterPro" id="IPR045864">
    <property type="entry name" value="aa-tRNA-synth_II/BPL/LPL"/>
</dbReference>
<dbReference type="Gene3D" id="3.50.40.10">
    <property type="entry name" value="Phenylalanyl-trna Synthetase, Chain B, domain 3"/>
    <property type="match status" value="1"/>
</dbReference>
<keyword evidence="12" id="KW-0150">Chloroplast</keyword>
<dbReference type="SUPFAM" id="SSF54991">
    <property type="entry name" value="Anticodon-binding domain of PheRS"/>
    <property type="match status" value="1"/>
</dbReference>
<dbReference type="PANTHER" id="PTHR10947:SF0">
    <property type="entry name" value="PHENYLALANINE--TRNA LIGASE BETA SUBUNIT"/>
    <property type="match status" value="1"/>
</dbReference>
<dbReference type="InterPro" id="IPR036690">
    <property type="entry name" value="Fdx_antiC-bd_sf"/>
</dbReference>
<dbReference type="AlphaFoldDB" id="A0A1Z1ML43"/>
<dbReference type="GO" id="GO:0003723">
    <property type="term" value="F:RNA binding"/>
    <property type="evidence" value="ECO:0007669"/>
    <property type="project" value="InterPro"/>
</dbReference>
<dbReference type="GO" id="GO:0005524">
    <property type="term" value="F:ATP binding"/>
    <property type="evidence" value="ECO:0007669"/>
    <property type="project" value="UniProtKB-KW"/>
</dbReference>
<gene>
    <name evidence="12" type="primary">syfB</name>
</gene>
<feature type="domain" description="FDX-ACB" evidence="10">
    <location>
        <begin position="588"/>
        <end position="687"/>
    </location>
</feature>
<dbReference type="InterPro" id="IPR009061">
    <property type="entry name" value="DNA-bd_dom_put_sf"/>
</dbReference>
<evidence type="ECO:0000313" key="12">
    <source>
        <dbReference type="EMBL" id="ARW66515.1"/>
    </source>
</evidence>
<dbReference type="Gene3D" id="3.30.70.380">
    <property type="entry name" value="Ferrodoxin-fold anticodon-binding domain"/>
    <property type="match status" value="1"/>
</dbReference>
<proteinExistence type="predicted"/>
<dbReference type="Pfam" id="PF17759">
    <property type="entry name" value="tRNA_synthFbeta"/>
    <property type="match status" value="1"/>
</dbReference>
<dbReference type="PROSITE" id="PS51447">
    <property type="entry name" value="FDX_ACB"/>
    <property type="match status" value="1"/>
</dbReference>
<keyword evidence="12" id="KW-0934">Plastid</keyword>
<protein>
    <recommendedName>
        <fullName evidence="2">phenylalanine--tRNA ligase</fullName>
        <ecNumber evidence="2">6.1.1.20</ecNumber>
    </recommendedName>
</protein>
<evidence type="ECO:0000256" key="9">
    <source>
        <dbReference type="ARBA" id="ARBA00023146"/>
    </source>
</evidence>
<geneLocation type="chloroplast" evidence="12"/>
<dbReference type="Gene3D" id="3.30.930.10">
    <property type="entry name" value="Bira Bifunctional Protein, Domain 2"/>
    <property type="match status" value="1"/>
</dbReference>
<dbReference type="GO" id="GO:0009328">
    <property type="term" value="C:phenylalanine-tRNA ligase complex"/>
    <property type="evidence" value="ECO:0007669"/>
    <property type="project" value="TreeGrafter"/>
</dbReference>
<name>A0A1Z1ML43_9FLOR</name>
<dbReference type="EC" id="6.1.1.20" evidence="2"/>
<reference evidence="12" key="1">
    <citation type="journal article" date="2017" name="J. Phycol.">
        <title>Analysis of chloroplast genomes and a supermatrix inform reclassification of the Rhodomelaceae (Rhodophyta).</title>
        <authorList>
            <person name="Diaz-Tapia P."/>
            <person name="Maggs C.A."/>
            <person name="West J.A."/>
            <person name="Verbruggen H."/>
        </authorList>
    </citation>
    <scope>NUCLEOTIDE SEQUENCE</scope>
    <source>
        <strain evidence="12">PD1024</strain>
    </source>
</reference>
<keyword evidence="5" id="KW-0547">Nucleotide-binding</keyword>
<dbReference type="SUPFAM" id="SSF46955">
    <property type="entry name" value="Putative DNA-binding domain"/>
    <property type="match status" value="2"/>
</dbReference>
<keyword evidence="3 12" id="KW-0436">Ligase</keyword>
<evidence type="ECO:0000256" key="6">
    <source>
        <dbReference type="ARBA" id="ARBA00022840"/>
    </source>
</evidence>
<dbReference type="SMART" id="SM00896">
    <property type="entry name" value="FDX-ACB"/>
    <property type="match status" value="1"/>
</dbReference>
<dbReference type="InterPro" id="IPR041616">
    <property type="entry name" value="PheRS_beta_core"/>
</dbReference>
<dbReference type="InterPro" id="IPR005147">
    <property type="entry name" value="tRNA_synthase_B5-dom"/>
</dbReference>
<dbReference type="InterPro" id="IPR020825">
    <property type="entry name" value="Phe-tRNA_synthase-like_B3/B4"/>
</dbReference>
<dbReference type="RefSeq" id="YP_009397329.1">
    <property type="nucleotide sequence ID" value="NC_035286.1"/>
</dbReference>
<keyword evidence="4" id="KW-0479">Metal-binding</keyword>
<keyword evidence="9" id="KW-0030">Aminoacyl-tRNA synthetase</keyword>
<dbReference type="InterPro" id="IPR005121">
    <property type="entry name" value="Fdx_antiC-bd"/>
</dbReference>
<organism evidence="12">
    <name type="scientific">Thuretia quercifolia</name>
    <dbReference type="NCBI Taxonomy" id="189650"/>
    <lineage>
        <taxon>Eukaryota</taxon>
        <taxon>Rhodophyta</taxon>
        <taxon>Florideophyceae</taxon>
        <taxon>Rhodymeniophycidae</taxon>
        <taxon>Ceramiales</taxon>
        <taxon>Dasyaceae</taxon>
        <taxon>Thuretia</taxon>
    </lineage>
</organism>
<keyword evidence="7" id="KW-0460">Magnesium</keyword>
<dbReference type="SMART" id="SM00874">
    <property type="entry name" value="B5"/>
    <property type="match status" value="1"/>
</dbReference>
<dbReference type="GeneID" id="33359669"/>
<evidence type="ECO:0000256" key="4">
    <source>
        <dbReference type="ARBA" id="ARBA00022723"/>
    </source>
</evidence>
<evidence type="ECO:0000256" key="1">
    <source>
        <dbReference type="ARBA" id="ARBA00001946"/>
    </source>
</evidence>
<dbReference type="SUPFAM" id="SSF56037">
    <property type="entry name" value="PheT/TilS domain"/>
    <property type="match status" value="1"/>
</dbReference>
<feature type="domain" description="B5" evidence="11">
    <location>
        <begin position="268"/>
        <end position="353"/>
    </location>
</feature>
<dbReference type="Pfam" id="PF03147">
    <property type="entry name" value="FDX-ACB"/>
    <property type="match status" value="1"/>
</dbReference>
<dbReference type="SUPFAM" id="SSF55681">
    <property type="entry name" value="Class II aaRS and biotin synthetases"/>
    <property type="match status" value="1"/>
</dbReference>
<evidence type="ECO:0000256" key="5">
    <source>
        <dbReference type="ARBA" id="ARBA00022741"/>
    </source>
</evidence>
<keyword evidence="6" id="KW-0067">ATP-binding</keyword>
<dbReference type="PROSITE" id="PS51483">
    <property type="entry name" value="B5"/>
    <property type="match status" value="1"/>
</dbReference>